<dbReference type="EMBL" id="LODT01000042">
    <property type="protein sequence ID" value="KYQ89081.1"/>
    <property type="molecule type" value="Genomic_DNA"/>
</dbReference>
<dbReference type="OMA" id="QPDEDQQ"/>
<feature type="transmembrane region" description="Helical" evidence="1">
    <location>
        <begin position="6"/>
        <end position="32"/>
    </location>
</feature>
<dbReference type="Proteomes" id="UP000076078">
    <property type="component" value="Unassembled WGS sequence"/>
</dbReference>
<evidence type="ECO:0000256" key="1">
    <source>
        <dbReference type="SAM" id="Phobius"/>
    </source>
</evidence>
<feature type="transmembrane region" description="Helical" evidence="1">
    <location>
        <begin position="75"/>
        <end position="103"/>
    </location>
</feature>
<dbReference type="OrthoDB" id="23713at2759"/>
<dbReference type="InParanoid" id="A0A151Z561"/>
<sequence length="165" mass="19157">MNKLFFTYIGASFASLFWDIAVVVDGVILGYYIYKQPDEDQQTLKYREKRRINFRIALVASNALAWYYAKPTYDLLYPLGGISGSLVRGVFMFFLFPCFFGTFCDYRDIIRYFTKGNSRFNSGIIDELVEGSHEAVLDYQRLFFSICGIVGTTILYNAKKYIFDK</sequence>
<evidence type="ECO:0000313" key="2">
    <source>
        <dbReference type="EMBL" id="KYQ89081.1"/>
    </source>
</evidence>
<comment type="caution">
    <text evidence="2">The sequence shown here is derived from an EMBL/GenBank/DDBJ whole genome shotgun (WGS) entry which is preliminary data.</text>
</comment>
<reference evidence="2 3" key="1">
    <citation type="submission" date="2015-12" db="EMBL/GenBank/DDBJ databases">
        <title>Dictyostelia acquired genes for synthesis and detection of signals that induce cell-type specialization by lateral gene transfer from prokaryotes.</title>
        <authorList>
            <person name="Gloeckner G."/>
            <person name="Schaap P."/>
        </authorList>
    </citation>
    <scope>NUCLEOTIDE SEQUENCE [LARGE SCALE GENOMIC DNA]</scope>
    <source>
        <strain evidence="2 3">TK</strain>
    </source>
</reference>
<keyword evidence="3" id="KW-1185">Reference proteome</keyword>
<feature type="transmembrane region" description="Helical" evidence="1">
    <location>
        <begin position="52"/>
        <end position="69"/>
    </location>
</feature>
<evidence type="ECO:0000313" key="3">
    <source>
        <dbReference type="Proteomes" id="UP000076078"/>
    </source>
</evidence>
<keyword evidence="1" id="KW-1133">Transmembrane helix</keyword>
<gene>
    <name evidence="2" type="ORF">DLAC_10309</name>
</gene>
<accession>A0A151Z561</accession>
<dbReference type="AlphaFoldDB" id="A0A151Z561"/>
<name>A0A151Z561_TIELA</name>
<protein>
    <recommendedName>
        <fullName evidence="4">Transmembrane protein</fullName>
    </recommendedName>
</protein>
<keyword evidence="1" id="KW-0472">Membrane</keyword>
<proteinExistence type="predicted"/>
<evidence type="ECO:0008006" key="4">
    <source>
        <dbReference type="Google" id="ProtNLM"/>
    </source>
</evidence>
<keyword evidence="1" id="KW-0812">Transmembrane</keyword>
<organism evidence="2 3">
    <name type="scientific">Tieghemostelium lacteum</name>
    <name type="common">Slime mold</name>
    <name type="synonym">Dictyostelium lacteum</name>
    <dbReference type="NCBI Taxonomy" id="361077"/>
    <lineage>
        <taxon>Eukaryota</taxon>
        <taxon>Amoebozoa</taxon>
        <taxon>Evosea</taxon>
        <taxon>Eumycetozoa</taxon>
        <taxon>Dictyostelia</taxon>
        <taxon>Dictyosteliales</taxon>
        <taxon>Raperosteliaceae</taxon>
        <taxon>Tieghemostelium</taxon>
    </lineage>
</organism>